<sequence length="242" mass="27400">MSRIIRANLSGLLIVLAVLPACSGKKAVLDPPAEISPLVLFPLVKGATWRYNYSFSINENRAGTRGDYFSIIQISGSLKFEVTEELNRTFQRSYTLDETIYTDSTNYELFAFGEFDTTYTIKQLSIEHASIDLFFDRDTVWYDYGEGGREFMMTREYSPGGSINLKLFNLPGMNFFDAPMGSATVTGTGEYLYYAVDEHLDRAVKIRRDVGVRSLSAMKGTGTRQSRLNWKDEALRYGLIQN</sequence>
<comment type="caution">
    <text evidence="2">The sequence shown here is derived from an EMBL/GenBank/DDBJ whole genome shotgun (WGS) entry which is preliminary data.</text>
</comment>
<protein>
    <recommendedName>
        <fullName evidence="4">AttH domain-containing protein</fullName>
    </recommendedName>
</protein>
<organism evidence="2 3">
    <name type="scientific">Candidatus Glassbacteria bacterium RIFCSPLOWO2_12_FULL_58_11</name>
    <dbReference type="NCBI Taxonomy" id="1817867"/>
    <lineage>
        <taxon>Bacteria</taxon>
        <taxon>Candidatus Glassiibacteriota</taxon>
    </lineage>
</organism>
<keyword evidence="1" id="KW-0732">Signal</keyword>
<dbReference type="EMBL" id="MFIX01000018">
    <property type="protein sequence ID" value="OGG06594.1"/>
    <property type="molecule type" value="Genomic_DNA"/>
</dbReference>
<dbReference type="AlphaFoldDB" id="A0A1F5Z2P9"/>
<gene>
    <name evidence="2" type="ORF">A3F83_15135</name>
</gene>
<feature type="signal peptide" evidence="1">
    <location>
        <begin position="1"/>
        <end position="27"/>
    </location>
</feature>
<evidence type="ECO:0008006" key="4">
    <source>
        <dbReference type="Google" id="ProtNLM"/>
    </source>
</evidence>
<dbReference type="Proteomes" id="UP000179129">
    <property type="component" value="Unassembled WGS sequence"/>
</dbReference>
<evidence type="ECO:0000313" key="2">
    <source>
        <dbReference type="EMBL" id="OGG06594.1"/>
    </source>
</evidence>
<proteinExistence type="predicted"/>
<accession>A0A1F5Z2P9</accession>
<name>A0A1F5Z2P9_9BACT</name>
<evidence type="ECO:0000256" key="1">
    <source>
        <dbReference type="SAM" id="SignalP"/>
    </source>
</evidence>
<reference evidence="2 3" key="1">
    <citation type="journal article" date="2016" name="Nat. Commun.">
        <title>Thousands of microbial genomes shed light on interconnected biogeochemical processes in an aquifer system.</title>
        <authorList>
            <person name="Anantharaman K."/>
            <person name="Brown C.T."/>
            <person name="Hug L.A."/>
            <person name="Sharon I."/>
            <person name="Castelle C.J."/>
            <person name="Probst A.J."/>
            <person name="Thomas B.C."/>
            <person name="Singh A."/>
            <person name="Wilkins M.J."/>
            <person name="Karaoz U."/>
            <person name="Brodie E.L."/>
            <person name="Williams K.H."/>
            <person name="Hubbard S.S."/>
            <person name="Banfield J.F."/>
        </authorList>
    </citation>
    <scope>NUCLEOTIDE SEQUENCE [LARGE SCALE GENOMIC DNA]</scope>
</reference>
<evidence type="ECO:0000313" key="3">
    <source>
        <dbReference type="Proteomes" id="UP000179129"/>
    </source>
</evidence>
<feature type="chain" id="PRO_5009522808" description="AttH domain-containing protein" evidence="1">
    <location>
        <begin position="28"/>
        <end position="242"/>
    </location>
</feature>